<dbReference type="CDD" id="cd12797">
    <property type="entry name" value="M23_peptidase"/>
    <property type="match status" value="1"/>
</dbReference>
<dbReference type="GO" id="GO:0032153">
    <property type="term" value="C:cell division site"/>
    <property type="evidence" value="ECO:0007669"/>
    <property type="project" value="TreeGrafter"/>
</dbReference>
<dbReference type="CDD" id="cd00118">
    <property type="entry name" value="LysM"/>
    <property type="match status" value="1"/>
</dbReference>
<proteinExistence type="inferred from homology"/>
<dbReference type="InterPro" id="IPR050570">
    <property type="entry name" value="Cell_wall_metabolism_enzyme"/>
</dbReference>
<gene>
    <name evidence="5" type="ORF">BTN49_0640</name>
</gene>
<dbReference type="PANTHER" id="PTHR21666:SF263">
    <property type="entry name" value="MUREIN HYDROLASE ACTIVATOR NLPD"/>
    <property type="match status" value="1"/>
</dbReference>
<sequence>MKILFFLHFLVCITACVGLSPAPVSNLGSDYEEIVRGSYRGSYYTVQKGDTLYYIAYVTGKDVSEVISANNIVSPYIIFPGQKLNIWQKKYTSPTYGKKTAVPIKSADTIVTAVTAPVPTTVLSSNSTKNNQKSAPKHNSGSLFQNKKLVEEQKAKEYSLSVMKNRPDVDRSTNKPAGLNKKVSWKWPTQGIIVSGFSSSELGNKGIDISGKRGQSIEASADGKVVYTGNALRGYGKLVIIKHDDDYLSAYAHNDHIFVSERQSVKKGQKISSMGRSGTNNVRLHFEIRYKGKSVNPLRYLPKR</sequence>
<dbReference type="InterPro" id="IPR036779">
    <property type="entry name" value="LysM_dom_sf"/>
</dbReference>
<evidence type="ECO:0000313" key="6">
    <source>
        <dbReference type="Proteomes" id="UP000219020"/>
    </source>
</evidence>
<dbReference type="PROSITE" id="PS51782">
    <property type="entry name" value="LYSM"/>
    <property type="match status" value="1"/>
</dbReference>
<dbReference type="SMART" id="SM00257">
    <property type="entry name" value="LysM"/>
    <property type="match status" value="1"/>
</dbReference>
<feature type="signal peptide" evidence="3">
    <location>
        <begin position="1"/>
        <end position="22"/>
    </location>
</feature>
<organism evidence="5 6">
    <name type="scientific">Candidatus Enterovibrio escicola</name>
    <dbReference type="NCBI Taxonomy" id="1927127"/>
    <lineage>
        <taxon>Bacteria</taxon>
        <taxon>Pseudomonadati</taxon>
        <taxon>Pseudomonadota</taxon>
        <taxon>Gammaproteobacteria</taxon>
        <taxon>Vibrionales</taxon>
        <taxon>Vibrionaceae</taxon>
        <taxon>Enterovibrio</taxon>
    </lineage>
</organism>
<feature type="chain" id="PRO_5012720887" evidence="3">
    <location>
        <begin position="23"/>
        <end position="304"/>
    </location>
</feature>
<evidence type="ECO:0000256" key="3">
    <source>
        <dbReference type="SAM" id="SignalP"/>
    </source>
</evidence>
<dbReference type="AlphaFoldDB" id="A0A2A5T687"/>
<feature type="region of interest" description="Disordered" evidence="2">
    <location>
        <begin position="121"/>
        <end position="146"/>
    </location>
</feature>
<name>A0A2A5T687_9GAMM</name>
<protein>
    <submittedName>
        <fullName evidence="5">Lipoprotein NlpD</fullName>
    </submittedName>
</protein>
<dbReference type="InterPro" id="IPR018392">
    <property type="entry name" value="LysM"/>
</dbReference>
<dbReference type="InterPro" id="IPR016047">
    <property type="entry name" value="M23ase_b-sheet_dom"/>
</dbReference>
<dbReference type="RefSeq" id="WP_097355901.1">
    <property type="nucleotide sequence ID" value="NZ_CAWNJE010000005.1"/>
</dbReference>
<dbReference type="Pfam" id="PF01551">
    <property type="entry name" value="Peptidase_M23"/>
    <property type="match status" value="1"/>
</dbReference>
<dbReference type="PANTHER" id="PTHR21666">
    <property type="entry name" value="PEPTIDASE-RELATED"/>
    <property type="match status" value="1"/>
</dbReference>
<keyword evidence="6" id="KW-1185">Reference proteome</keyword>
<feature type="domain" description="LysM" evidence="4">
    <location>
        <begin position="42"/>
        <end position="86"/>
    </location>
</feature>
<dbReference type="GO" id="GO:0004222">
    <property type="term" value="F:metalloendopeptidase activity"/>
    <property type="evidence" value="ECO:0007669"/>
    <property type="project" value="TreeGrafter"/>
</dbReference>
<evidence type="ECO:0000313" key="5">
    <source>
        <dbReference type="EMBL" id="PCS23671.1"/>
    </source>
</evidence>
<comment type="similarity">
    <text evidence="1">Belongs to the E.coli NlpD/Haemophilus LppB family.</text>
</comment>
<dbReference type="GO" id="GO:0009279">
    <property type="term" value="C:cell outer membrane"/>
    <property type="evidence" value="ECO:0007669"/>
    <property type="project" value="TreeGrafter"/>
</dbReference>
<dbReference type="Gene3D" id="2.70.70.10">
    <property type="entry name" value="Glucose Permease (Domain IIA)"/>
    <property type="match status" value="1"/>
</dbReference>
<dbReference type="Pfam" id="PF01476">
    <property type="entry name" value="LysM"/>
    <property type="match status" value="1"/>
</dbReference>
<reference evidence="6" key="1">
    <citation type="submission" date="2017-04" db="EMBL/GenBank/DDBJ databases">
        <title>Genome evolution of the luminous symbionts of deep sea anglerfish.</title>
        <authorList>
            <person name="Hendry T.A."/>
        </authorList>
    </citation>
    <scope>NUCLEOTIDE SEQUENCE [LARGE SCALE GENOMIC DNA]</scope>
</reference>
<dbReference type="InterPro" id="IPR011055">
    <property type="entry name" value="Dup_hybrid_motif"/>
</dbReference>
<feature type="compositionally biased region" description="Polar residues" evidence="2">
    <location>
        <begin position="123"/>
        <end position="145"/>
    </location>
</feature>
<dbReference type="GeneID" id="66951072"/>
<accession>A0A2A5T687</accession>
<keyword evidence="3" id="KW-0732">Signal</keyword>
<evidence type="ECO:0000259" key="4">
    <source>
        <dbReference type="PROSITE" id="PS51782"/>
    </source>
</evidence>
<dbReference type="Gene3D" id="3.10.350.10">
    <property type="entry name" value="LysM domain"/>
    <property type="match status" value="1"/>
</dbReference>
<evidence type="ECO:0000256" key="1">
    <source>
        <dbReference type="ARBA" id="ARBA00038420"/>
    </source>
</evidence>
<dbReference type="Proteomes" id="UP000219020">
    <property type="component" value="Unassembled WGS sequence"/>
</dbReference>
<evidence type="ECO:0000256" key="2">
    <source>
        <dbReference type="SAM" id="MobiDB-lite"/>
    </source>
</evidence>
<keyword evidence="5" id="KW-0449">Lipoprotein</keyword>
<comment type="caution">
    <text evidence="5">The sequence shown here is derived from an EMBL/GenBank/DDBJ whole genome shotgun (WGS) entry which is preliminary data.</text>
</comment>
<dbReference type="SUPFAM" id="SSF51261">
    <property type="entry name" value="Duplicated hybrid motif"/>
    <property type="match status" value="1"/>
</dbReference>
<dbReference type="EMBL" id="NBYY01000009">
    <property type="protein sequence ID" value="PCS23671.1"/>
    <property type="molecule type" value="Genomic_DNA"/>
</dbReference>